<dbReference type="RefSeq" id="WP_084232191.1">
    <property type="nucleotide sequence ID" value="NZ_FWXE01000004.1"/>
</dbReference>
<dbReference type="InterPro" id="IPR023753">
    <property type="entry name" value="FAD/NAD-binding_dom"/>
</dbReference>
<dbReference type="PRINTS" id="PR00469">
    <property type="entry name" value="PNDRDTASEII"/>
</dbReference>
<reference evidence="4" key="1">
    <citation type="submission" date="2017-08" db="EMBL/GenBank/DDBJ databases">
        <authorList>
            <person name="Alvarez-Ponce D."/>
            <person name="Weitzman C.L."/>
            <person name="Tillett R.L."/>
            <person name="Sandmeier F.C."/>
            <person name="Tracy C.R."/>
        </authorList>
    </citation>
    <scope>NUCLEOTIDE SEQUENCE [LARGE SCALE GENOMIC DNA]</scope>
    <source>
        <strain evidence="4">PS6</strain>
    </source>
</reference>
<evidence type="ECO:0000313" key="4">
    <source>
        <dbReference type="EMBL" id="PAF54911.1"/>
    </source>
</evidence>
<dbReference type="Pfam" id="PF07992">
    <property type="entry name" value="Pyr_redox_2"/>
    <property type="match status" value="1"/>
</dbReference>
<dbReference type="Proteomes" id="UP000217033">
    <property type="component" value="Unassembled WGS sequence"/>
</dbReference>
<evidence type="ECO:0000313" key="5">
    <source>
        <dbReference type="Proteomes" id="UP000217033"/>
    </source>
</evidence>
<sequence>MSKKYDYDVIILGAGPAALSAAVYATRAGLKTAFIEKGAPGGKMVNTFKIENWMGDILIEGPTLAMKMFEHATKFGADHIYGEVVNLKSHGDFDHEVIYKTYDGEKTLSAKGIIIATGMINREPLDIPNIRDYYHKGVSYCVICDGPLYGKNPSVVIGGGNSAIEEGTFLAGIASKVHVVVRDKNFIAEKHLVDEMKKLNNVKFYMEARITEVSGKDKLEKVTIEYNGGKDVTTIDAASIFPYIGFLPAAGFAKELGILEPNGFIKTDDLMQTKIKGIFAAGDIRVKDIRQIVTAAGDGAIAGKTAGQLIK</sequence>
<evidence type="ECO:0000256" key="2">
    <source>
        <dbReference type="ARBA" id="ARBA00023002"/>
    </source>
</evidence>
<feature type="domain" description="FAD/NAD(P)-binding" evidence="3">
    <location>
        <begin position="7"/>
        <end position="299"/>
    </location>
</feature>
<gene>
    <name evidence="4" type="ORF">CJF60_04200</name>
</gene>
<dbReference type="InterPro" id="IPR036188">
    <property type="entry name" value="FAD/NAD-bd_sf"/>
</dbReference>
<dbReference type="Gene3D" id="3.50.50.60">
    <property type="entry name" value="FAD/NAD(P)-binding domain"/>
    <property type="match status" value="2"/>
</dbReference>
<keyword evidence="2" id="KW-0560">Oxidoreductase</keyword>
<name>A0ABX4H4U5_9BACT</name>
<evidence type="ECO:0000259" key="3">
    <source>
        <dbReference type="Pfam" id="PF07992"/>
    </source>
</evidence>
<dbReference type="EMBL" id="NQMN01000002">
    <property type="protein sequence ID" value="PAF54911.1"/>
    <property type="molecule type" value="Genomic_DNA"/>
</dbReference>
<evidence type="ECO:0000256" key="1">
    <source>
        <dbReference type="ARBA" id="ARBA00022630"/>
    </source>
</evidence>
<comment type="caution">
    <text evidence="4">The sequence shown here is derived from an EMBL/GenBank/DDBJ whole genome shotgun (WGS) entry which is preliminary data.</text>
</comment>
<organism evidence="4 5">
    <name type="scientific">Mycoplasmopsis agassizii</name>
    <dbReference type="NCBI Taxonomy" id="33922"/>
    <lineage>
        <taxon>Bacteria</taxon>
        <taxon>Bacillati</taxon>
        <taxon>Mycoplasmatota</taxon>
        <taxon>Mycoplasmoidales</taxon>
        <taxon>Metamycoplasmataceae</taxon>
        <taxon>Mycoplasmopsis</taxon>
    </lineage>
</organism>
<keyword evidence="1" id="KW-0285">Flavoprotein</keyword>
<dbReference type="SUPFAM" id="SSF51905">
    <property type="entry name" value="FAD/NAD(P)-binding domain"/>
    <property type="match status" value="1"/>
</dbReference>
<dbReference type="PRINTS" id="PR00368">
    <property type="entry name" value="FADPNR"/>
</dbReference>
<proteinExistence type="predicted"/>
<protein>
    <submittedName>
        <fullName evidence="4">Thioredoxin reductase</fullName>
    </submittedName>
</protein>
<dbReference type="PANTHER" id="PTHR48105">
    <property type="entry name" value="THIOREDOXIN REDUCTASE 1-RELATED-RELATED"/>
    <property type="match status" value="1"/>
</dbReference>
<accession>A0ABX4H4U5</accession>
<dbReference type="InterPro" id="IPR050097">
    <property type="entry name" value="Ferredoxin-NADP_redctase_2"/>
</dbReference>
<keyword evidence="5" id="KW-1185">Reference proteome</keyword>